<reference evidence="2 3" key="1">
    <citation type="submission" date="2015-11" db="EMBL/GenBank/DDBJ databases">
        <authorList>
            <person name="Menninger J.E."/>
            <person name="Lamey M.E."/>
            <person name="Lindemann J.M."/>
            <person name="Martynyuk T."/>
            <person name="Mele F.E."/>
            <person name="Nabua C.T."/>
            <person name="Napoli C.K."/>
            <person name="Santiago L.M."/>
            <person name="Sweetman A.T."/>
            <person name="Weinstein J.L."/>
            <person name="Barrett N.A."/>
            <person name="Buerkert T.R."/>
            <person name="Cautela J.A."/>
            <person name="Egan M.S."/>
            <person name="Erb J.E."/>
            <person name="Garrigan K.E."/>
            <person name="Hagan D.J."/>
            <person name="Hartwell M.C."/>
            <person name="Hyduchak K.M."/>
            <person name="Jacob A.E."/>
            <person name="DeNigris D.M."/>
            <person name="London S.C."/>
            <person name="King-Smith C."/>
            <person name="Lee-Soety J.Y."/>
            <person name="Bradley K.W."/>
            <person name="Asai D.J."/>
            <person name="Bowman C.A."/>
            <person name="Russell D.A."/>
            <person name="Pope W.H."/>
            <person name="Jacobs-Sera D."/>
            <person name="Hendrix R.W."/>
            <person name="Hatfull G.F."/>
        </authorList>
    </citation>
    <scope>NUCLEOTIDE SEQUENCE [LARGE SCALE GENOMIC DNA]</scope>
</reference>
<organism evidence="2 3">
    <name type="scientific">Arthrobacter phage Wilde</name>
    <dbReference type="NCBI Taxonomy" id="1772323"/>
    <lineage>
        <taxon>Viruses</taxon>
        <taxon>Duplodnaviria</taxon>
        <taxon>Heunggongvirae</taxon>
        <taxon>Uroviricota</taxon>
        <taxon>Caudoviricetes</taxon>
        <taxon>Tankvirus</taxon>
        <taxon>Tankvirus tank</taxon>
    </lineage>
</organism>
<gene>
    <name evidence="2" type="primary">12</name>
    <name evidence="2" type="ORF">WILDE_12</name>
</gene>
<evidence type="ECO:0008006" key="4">
    <source>
        <dbReference type="Google" id="ProtNLM"/>
    </source>
</evidence>
<dbReference type="EMBL" id="KU160673">
    <property type="protein sequence ID" value="ALY10799.1"/>
    <property type="molecule type" value="Genomic_DNA"/>
</dbReference>
<proteinExistence type="predicted"/>
<dbReference type="Proteomes" id="UP000225045">
    <property type="component" value="Segment"/>
</dbReference>
<evidence type="ECO:0000313" key="2">
    <source>
        <dbReference type="EMBL" id="ALY10799.1"/>
    </source>
</evidence>
<feature type="region of interest" description="Disordered" evidence="1">
    <location>
        <begin position="1"/>
        <end position="26"/>
    </location>
</feature>
<protein>
    <recommendedName>
        <fullName evidence="4">Helix-turn-helix DNA binding domain protein</fullName>
    </recommendedName>
</protein>
<evidence type="ECO:0000256" key="1">
    <source>
        <dbReference type="SAM" id="MobiDB-lite"/>
    </source>
</evidence>
<sequence length="176" mass="19282">MSEPVPFTGPTGLARAIEAGVDPNADLEEEDRETRIEAAVNLRLAGASYSDIAKTLDYSSPYRARTAVEKALAADIASPEERDIARRLADKRLNKLLSSVMSKALNPKDPQHLAYNARAMAVIDRQIKLWGLDAPTQVQISATDQQIMELVEVVRPSAEADKLQVEAEILEADELD</sequence>
<accession>A0A0U4IQP4</accession>
<evidence type="ECO:0000313" key="3">
    <source>
        <dbReference type="Proteomes" id="UP000225045"/>
    </source>
</evidence>
<name>A0A0U4IQP4_9CAUD</name>